<protein>
    <submittedName>
        <fullName evidence="1">Uncharacterized protein</fullName>
    </submittedName>
</protein>
<dbReference type="AlphaFoldDB" id="A0AAV2TZU0"/>
<organism evidence="1 2">
    <name type="scientific">Calicophoron daubneyi</name>
    <name type="common">Rumen fluke</name>
    <name type="synonym">Paramphistomum daubneyi</name>
    <dbReference type="NCBI Taxonomy" id="300641"/>
    <lineage>
        <taxon>Eukaryota</taxon>
        <taxon>Metazoa</taxon>
        <taxon>Spiralia</taxon>
        <taxon>Lophotrochozoa</taxon>
        <taxon>Platyhelminthes</taxon>
        <taxon>Trematoda</taxon>
        <taxon>Digenea</taxon>
        <taxon>Plagiorchiida</taxon>
        <taxon>Pronocephalata</taxon>
        <taxon>Paramphistomoidea</taxon>
        <taxon>Paramphistomidae</taxon>
        <taxon>Calicophoron</taxon>
    </lineage>
</organism>
<reference evidence="1" key="1">
    <citation type="submission" date="2024-06" db="EMBL/GenBank/DDBJ databases">
        <authorList>
            <person name="Liu X."/>
            <person name="Lenzi L."/>
            <person name="Haldenby T S."/>
            <person name="Uol C."/>
        </authorList>
    </citation>
    <scope>NUCLEOTIDE SEQUENCE</scope>
</reference>
<feature type="non-terminal residue" evidence="1">
    <location>
        <position position="1"/>
    </location>
</feature>
<evidence type="ECO:0000313" key="1">
    <source>
        <dbReference type="EMBL" id="CAL5141646.1"/>
    </source>
</evidence>
<accession>A0AAV2TZU0</accession>
<evidence type="ECO:0000313" key="2">
    <source>
        <dbReference type="Proteomes" id="UP001497525"/>
    </source>
</evidence>
<proteinExistence type="predicted"/>
<dbReference type="EMBL" id="CAXLJL010000924">
    <property type="protein sequence ID" value="CAL5141646.1"/>
    <property type="molecule type" value="Genomic_DNA"/>
</dbReference>
<gene>
    <name evidence="1" type="ORF">CDAUBV1_LOCUS16981</name>
</gene>
<comment type="caution">
    <text evidence="1">The sequence shown here is derived from an EMBL/GenBank/DDBJ whole genome shotgun (WGS) entry which is preliminary data.</text>
</comment>
<name>A0AAV2TZU0_CALDB</name>
<sequence>TDFPISHVVQIHPNVLELCSTPDLAVNSRQCTLYAVNPQGANRIASVPSVYPPNTDGLLFKFVDGHFLAAYSSEGGYAPLLQMRTALSAHSTNGERKNWTLSGGRKSS</sequence>
<feature type="non-terminal residue" evidence="1">
    <location>
        <position position="108"/>
    </location>
</feature>
<dbReference type="Proteomes" id="UP001497525">
    <property type="component" value="Unassembled WGS sequence"/>
</dbReference>